<dbReference type="InterPro" id="IPR056884">
    <property type="entry name" value="NPHP3-like_N"/>
</dbReference>
<name>G9NRK1_HYPAI</name>
<protein>
    <recommendedName>
        <fullName evidence="3">Nephrocystin 3-like N-terminal domain-containing protein</fullName>
    </recommendedName>
</protein>
<keyword evidence="5" id="KW-1185">Reference proteome</keyword>
<evidence type="ECO:0000313" key="5">
    <source>
        <dbReference type="Proteomes" id="UP000005426"/>
    </source>
</evidence>
<dbReference type="AlphaFoldDB" id="G9NRK1"/>
<organism evidence="4 5">
    <name type="scientific">Hypocrea atroviridis (strain ATCC 20476 / IMI 206040)</name>
    <name type="common">Trichoderma atroviride</name>
    <dbReference type="NCBI Taxonomy" id="452589"/>
    <lineage>
        <taxon>Eukaryota</taxon>
        <taxon>Fungi</taxon>
        <taxon>Dikarya</taxon>
        <taxon>Ascomycota</taxon>
        <taxon>Pezizomycotina</taxon>
        <taxon>Sordariomycetes</taxon>
        <taxon>Hypocreomycetidae</taxon>
        <taxon>Hypocreales</taxon>
        <taxon>Hypocreaceae</taxon>
        <taxon>Trichoderma</taxon>
    </lineage>
</organism>
<feature type="domain" description="Nephrocystin 3-like N-terminal" evidence="3">
    <location>
        <begin position="301"/>
        <end position="434"/>
    </location>
</feature>
<sequence>MGPERLTAVTNNEKAVNVGSSQRIQHQDASVGSNAKSVHTGYESRDITVINNKITHHYAPPSELPYRGNLAAGYVKNYLVSPDDDINWSKRSQDFLTRNEAENESSEIFQDELDKAIDSYSGISWRRQSPRIDHLKAIKTNMISFSSWLKALNTDQHRSSLCENNQVLRDQDELDAYAVEKLANVFCLFGDGTEYYLRAIENEKLTSSIIEDTIVIYECLVIILVLLLHGIRMLEQYLRNEYIQKRQMNLSNSSMAQTDKSCLKSTNVIRYLNYRATGDFKRCITVGRPNFEHIQQLARLTHGEIYRTWLTDEYNSSALLVEGGSAPTESITSLSYLCARIVQEYKDTDRIFVLSYFGGIRGEQANATDVLCQMLGQLLTYKLVANIYLRHPIEQELKDKIKRKDFATLLDVFLKLIKQLEPYKGVIFCIIDSVSMIERGKQKKNAENLLLALNKVYK</sequence>
<proteinExistence type="predicted"/>
<dbReference type="PANTHER" id="PTHR40619">
    <property type="entry name" value="FUNGAL STAND N-TERMINAL GOODBYE DOMAIN-CONTAINING PROTEIN"/>
    <property type="match status" value="1"/>
</dbReference>
<dbReference type="EMBL" id="ABDG02000022">
    <property type="protein sequence ID" value="EHK46634.1"/>
    <property type="molecule type" value="Genomic_DNA"/>
</dbReference>
<dbReference type="Pfam" id="PF24883">
    <property type="entry name" value="NPHP3_N"/>
    <property type="match status" value="1"/>
</dbReference>
<evidence type="ECO:0000313" key="4">
    <source>
        <dbReference type="EMBL" id="EHK46634.1"/>
    </source>
</evidence>
<evidence type="ECO:0000256" key="2">
    <source>
        <dbReference type="SAM" id="MobiDB-lite"/>
    </source>
</evidence>
<evidence type="ECO:0000256" key="1">
    <source>
        <dbReference type="ARBA" id="ARBA00022737"/>
    </source>
</evidence>
<dbReference type="Proteomes" id="UP000005426">
    <property type="component" value="Unassembled WGS sequence"/>
</dbReference>
<dbReference type="OrthoDB" id="5419927at2759"/>
<dbReference type="PANTHER" id="PTHR40619:SF3">
    <property type="entry name" value="FUNGAL STAND N-TERMINAL GOODBYE DOMAIN-CONTAINING PROTEIN"/>
    <property type="match status" value="1"/>
</dbReference>
<evidence type="ECO:0000259" key="3">
    <source>
        <dbReference type="Pfam" id="PF24883"/>
    </source>
</evidence>
<accession>G9NRK1</accession>
<keyword evidence="1" id="KW-0677">Repeat</keyword>
<dbReference type="HOGENOM" id="CLU_597236_0_0_1"/>
<feature type="region of interest" description="Disordered" evidence="2">
    <location>
        <begin position="17"/>
        <end position="37"/>
    </location>
</feature>
<gene>
    <name evidence="4" type="ORF">TRIATDRAFT_283096</name>
</gene>
<reference evidence="4 5" key="1">
    <citation type="journal article" date="2011" name="Genome Biol.">
        <title>Comparative genome sequence analysis underscores mycoparasitism as the ancestral life style of Trichoderma.</title>
        <authorList>
            <person name="Kubicek C.P."/>
            <person name="Herrera-Estrella A."/>
            <person name="Seidl-Seiboth V."/>
            <person name="Martinez D.A."/>
            <person name="Druzhinina I.S."/>
            <person name="Thon M."/>
            <person name="Zeilinger S."/>
            <person name="Casas-Flores S."/>
            <person name="Horwitz B.A."/>
            <person name="Mukherjee P.K."/>
            <person name="Mukherjee M."/>
            <person name="Kredics L."/>
            <person name="Alcaraz L.D."/>
            <person name="Aerts A."/>
            <person name="Antal Z."/>
            <person name="Atanasova L."/>
            <person name="Cervantes-Badillo M.G."/>
            <person name="Challacombe J."/>
            <person name="Chertkov O."/>
            <person name="McCluskey K."/>
            <person name="Coulpier F."/>
            <person name="Deshpande N."/>
            <person name="von Doehren H."/>
            <person name="Ebbole D.J."/>
            <person name="Esquivel-Naranjo E.U."/>
            <person name="Fekete E."/>
            <person name="Flipphi M."/>
            <person name="Glaser F."/>
            <person name="Gomez-Rodriguez E.Y."/>
            <person name="Gruber S."/>
            <person name="Han C."/>
            <person name="Henrissat B."/>
            <person name="Hermosa R."/>
            <person name="Hernandez-Onate M."/>
            <person name="Karaffa L."/>
            <person name="Kosti I."/>
            <person name="Le Crom S."/>
            <person name="Lindquist E."/>
            <person name="Lucas S."/>
            <person name="Luebeck M."/>
            <person name="Luebeck P.S."/>
            <person name="Margeot A."/>
            <person name="Metz B."/>
            <person name="Misra M."/>
            <person name="Nevalainen H."/>
            <person name="Omann M."/>
            <person name="Packer N."/>
            <person name="Perrone G."/>
            <person name="Uresti-Rivera E.E."/>
            <person name="Salamov A."/>
            <person name="Schmoll M."/>
            <person name="Seiboth B."/>
            <person name="Shapiro H."/>
            <person name="Sukno S."/>
            <person name="Tamayo-Ramos J.A."/>
            <person name="Tisch D."/>
            <person name="Wiest A."/>
            <person name="Wilkinson H.H."/>
            <person name="Zhang M."/>
            <person name="Coutinho P.M."/>
            <person name="Kenerley C.M."/>
            <person name="Monte E."/>
            <person name="Baker S.E."/>
            <person name="Grigoriev I.V."/>
        </authorList>
    </citation>
    <scope>NUCLEOTIDE SEQUENCE [LARGE SCALE GENOMIC DNA]</scope>
    <source>
        <strain evidence="5">ATCC 20476 / IMI 206040</strain>
    </source>
</reference>
<dbReference type="STRING" id="452589.G9NRK1"/>
<comment type="caution">
    <text evidence="4">The sequence shown here is derived from an EMBL/GenBank/DDBJ whole genome shotgun (WGS) entry which is preliminary data.</text>
</comment>